<reference evidence="3 4" key="1">
    <citation type="submission" date="2018-05" db="EMBL/GenBank/DDBJ databases">
        <title>Streptomyces venezuelae.</title>
        <authorList>
            <person name="Kim W."/>
            <person name="Lee N."/>
            <person name="Cho B.-K."/>
        </authorList>
    </citation>
    <scope>NUCLEOTIDE SEQUENCE [LARGE SCALE GENOMIC DNA]</scope>
    <source>
        <strain evidence="3 4">ATCC 21782</strain>
    </source>
</reference>
<evidence type="ECO:0000256" key="1">
    <source>
        <dbReference type="SAM" id="MobiDB-lite"/>
    </source>
</evidence>
<sequence>MRLRRPFAAVLLACTAGLPAVGCTATAPAEPTAPTAPGPAAESSRAATPEAAEVQGRWWNWAAASPAGSSPVRDPDGTFCAEHQPADVWFLAGNFGGESRRTCSVPAGKPLVFPVVPFAGTQAECTGAAARAEGSATFDGRPVELARYGPTPIRVTGAEGNPVTREAGTFTTQSCGLWARLDPPAPGPHTLAFTGTLGSLRIRVEYALRIG</sequence>
<feature type="chain" id="PRO_5024797710" evidence="2">
    <location>
        <begin position="30"/>
        <end position="211"/>
    </location>
</feature>
<dbReference type="AlphaFoldDB" id="A0A5P2DA42"/>
<accession>A0A5P2DA42</accession>
<organism evidence="3 4">
    <name type="scientific">Streptomyces venezuelae</name>
    <dbReference type="NCBI Taxonomy" id="54571"/>
    <lineage>
        <taxon>Bacteria</taxon>
        <taxon>Bacillati</taxon>
        <taxon>Actinomycetota</taxon>
        <taxon>Actinomycetes</taxon>
        <taxon>Kitasatosporales</taxon>
        <taxon>Streptomycetaceae</taxon>
        <taxon>Streptomyces</taxon>
    </lineage>
</organism>
<evidence type="ECO:0000256" key="2">
    <source>
        <dbReference type="SAM" id="SignalP"/>
    </source>
</evidence>
<name>A0A5P2DA42_STRVZ</name>
<gene>
    <name evidence="3" type="ORF">DEJ50_27040</name>
</gene>
<evidence type="ECO:0000313" key="4">
    <source>
        <dbReference type="Proteomes" id="UP000325211"/>
    </source>
</evidence>
<dbReference type="OrthoDB" id="5511088at2"/>
<feature type="compositionally biased region" description="Low complexity" evidence="1">
    <location>
        <begin position="29"/>
        <end position="42"/>
    </location>
</feature>
<keyword evidence="2" id="KW-0732">Signal</keyword>
<dbReference type="EMBL" id="CP029190">
    <property type="protein sequence ID" value="QES50948.1"/>
    <property type="molecule type" value="Genomic_DNA"/>
</dbReference>
<dbReference type="RefSeq" id="WP_150210697.1">
    <property type="nucleotide sequence ID" value="NZ_CP029190.1"/>
</dbReference>
<evidence type="ECO:0000313" key="3">
    <source>
        <dbReference type="EMBL" id="QES50948.1"/>
    </source>
</evidence>
<dbReference type="Proteomes" id="UP000325211">
    <property type="component" value="Chromosome"/>
</dbReference>
<feature type="signal peptide" evidence="2">
    <location>
        <begin position="1"/>
        <end position="29"/>
    </location>
</feature>
<feature type="region of interest" description="Disordered" evidence="1">
    <location>
        <begin position="29"/>
        <end position="52"/>
    </location>
</feature>
<protein>
    <submittedName>
        <fullName evidence="3">Signal protein</fullName>
    </submittedName>
</protein>
<proteinExistence type="predicted"/>